<dbReference type="Proteomes" id="UP001200034">
    <property type="component" value="Unassembled WGS sequence"/>
</dbReference>
<dbReference type="AlphaFoldDB" id="A0AAD4KC50"/>
<reference evidence="2" key="1">
    <citation type="journal article" date="2021" name="Mol. Ecol. Resour.">
        <title>Phylogenomic analyses of the genus Drosophila reveals genomic signals of climate adaptation.</title>
        <authorList>
            <person name="Li F."/>
            <person name="Rane R.V."/>
            <person name="Luria V."/>
            <person name="Xiong Z."/>
            <person name="Chen J."/>
            <person name="Li Z."/>
            <person name="Catullo R.A."/>
            <person name="Griffin P.C."/>
            <person name="Schiffer M."/>
            <person name="Pearce S."/>
            <person name="Lee S.F."/>
            <person name="McElroy K."/>
            <person name="Stocker A."/>
            <person name="Shirriffs J."/>
            <person name="Cockerell F."/>
            <person name="Coppin C."/>
            <person name="Sgro C.M."/>
            <person name="Karger A."/>
            <person name="Cain J.W."/>
            <person name="Weber J.A."/>
            <person name="Santpere G."/>
            <person name="Kirschner M.W."/>
            <person name="Hoffmann A.A."/>
            <person name="Oakeshott J.G."/>
            <person name="Zhang G."/>
        </authorList>
    </citation>
    <scope>NUCLEOTIDE SEQUENCE</scope>
    <source>
        <strain evidence="2">BGI-SZ-2011g</strain>
    </source>
</reference>
<dbReference type="InterPro" id="IPR031732">
    <property type="entry name" value="DUF4729"/>
</dbReference>
<evidence type="ECO:0000313" key="2">
    <source>
        <dbReference type="EMBL" id="KAH8386687.1"/>
    </source>
</evidence>
<evidence type="ECO:0000313" key="3">
    <source>
        <dbReference type="Proteomes" id="UP001200034"/>
    </source>
</evidence>
<keyword evidence="3" id="KW-1185">Reference proteome</keyword>
<comment type="caution">
    <text evidence="2">The sequence shown here is derived from an EMBL/GenBank/DDBJ whole genome shotgun (WGS) entry which is preliminary data.</text>
</comment>
<evidence type="ECO:0000259" key="1">
    <source>
        <dbReference type="Pfam" id="PF15866"/>
    </source>
</evidence>
<name>A0AAD4KC50_9MUSC</name>
<dbReference type="Pfam" id="PF15866">
    <property type="entry name" value="DUF4729"/>
    <property type="match status" value="1"/>
</dbReference>
<sequence>AVCPVSECRARMQHSELLRHLIAEHMVETPGVCFGLKLRKVASGERTLLPLVYEQLPLEQDHCLCVLNWAGDGSDDLMTPQCHLPDTHRMLSHHLPVLVMICKTSWRTLFPSAQGDEIAGNLYVIWLVAPPTRRPIMCQLGFLNRELKCSLRVRRRVRDFATPLHINKYLLGVDHSHLTLSEQQVRQMCCHNDNGCFLEVVVLGDVD</sequence>
<dbReference type="EMBL" id="JAJJHW010000095">
    <property type="protein sequence ID" value="KAH8386687.1"/>
    <property type="molecule type" value="Genomic_DNA"/>
</dbReference>
<feature type="domain" description="DUF4729" evidence="1">
    <location>
        <begin position="3"/>
        <end position="190"/>
    </location>
</feature>
<gene>
    <name evidence="2" type="ORF">KR093_001975</name>
</gene>
<protein>
    <recommendedName>
        <fullName evidence="1">DUF4729 domain-containing protein</fullName>
    </recommendedName>
</protein>
<proteinExistence type="predicted"/>
<feature type="non-terminal residue" evidence="2">
    <location>
        <position position="1"/>
    </location>
</feature>
<accession>A0AAD4KC50</accession>
<organism evidence="2 3">
    <name type="scientific">Drosophila rubida</name>
    <dbReference type="NCBI Taxonomy" id="30044"/>
    <lineage>
        <taxon>Eukaryota</taxon>
        <taxon>Metazoa</taxon>
        <taxon>Ecdysozoa</taxon>
        <taxon>Arthropoda</taxon>
        <taxon>Hexapoda</taxon>
        <taxon>Insecta</taxon>
        <taxon>Pterygota</taxon>
        <taxon>Neoptera</taxon>
        <taxon>Endopterygota</taxon>
        <taxon>Diptera</taxon>
        <taxon>Brachycera</taxon>
        <taxon>Muscomorpha</taxon>
        <taxon>Ephydroidea</taxon>
        <taxon>Drosophilidae</taxon>
        <taxon>Drosophila</taxon>
    </lineage>
</organism>